<dbReference type="PROSITE" id="PS51175">
    <property type="entry name" value="CBM6"/>
    <property type="match status" value="1"/>
</dbReference>
<evidence type="ECO:0000256" key="1">
    <source>
        <dbReference type="ARBA" id="ARBA00022729"/>
    </source>
</evidence>
<dbReference type="RefSeq" id="WP_377544765.1">
    <property type="nucleotide sequence ID" value="NZ_JBHSBN010000006.1"/>
</dbReference>
<dbReference type="Gene3D" id="2.60.120.260">
    <property type="entry name" value="Galactose-binding domain-like"/>
    <property type="match status" value="1"/>
</dbReference>
<dbReference type="SMART" id="SM00458">
    <property type="entry name" value="RICIN"/>
    <property type="match status" value="1"/>
</dbReference>
<dbReference type="Gene3D" id="2.60.40.10">
    <property type="entry name" value="Immunoglobulins"/>
    <property type="match status" value="1"/>
</dbReference>
<gene>
    <name evidence="4" type="ORF">ACFOX0_11930</name>
</gene>
<organism evidence="4 5">
    <name type="scientific">Micromonospora zhanjiangensis</name>
    <dbReference type="NCBI Taxonomy" id="1522057"/>
    <lineage>
        <taxon>Bacteria</taxon>
        <taxon>Bacillati</taxon>
        <taxon>Actinomycetota</taxon>
        <taxon>Actinomycetes</taxon>
        <taxon>Micromonosporales</taxon>
        <taxon>Micromonosporaceae</taxon>
        <taxon>Micromonospora</taxon>
    </lineage>
</organism>
<dbReference type="InterPro" id="IPR035986">
    <property type="entry name" value="PKD_dom_sf"/>
</dbReference>
<reference evidence="5" key="1">
    <citation type="journal article" date="2019" name="Int. J. Syst. Evol. Microbiol.">
        <title>The Global Catalogue of Microorganisms (GCM) 10K type strain sequencing project: providing services to taxonomists for standard genome sequencing and annotation.</title>
        <authorList>
            <consortium name="The Broad Institute Genomics Platform"/>
            <consortium name="The Broad Institute Genome Sequencing Center for Infectious Disease"/>
            <person name="Wu L."/>
            <person name="Ma J."/>
        </authorList>
    </citation>
    <scope>NUCLEOTIDE SEQUENCE [LARGE SCALE GENOMIC DNA]</scope>
    <source>
        <strain evidence="5">2902at01</strain>
    </source>
</reference>
<comment type="caution">
    <text evidence="4">The sequence shown here is derived from an EMBL/GenBank/DDBJ whole genome shotgun (WGS) entry which is preliminary data.</text>
</comment>
<evidence type="ECO:0000313" key="4">
    <source>
        <dbReference type="EMBL" id="MFC4106644.1"/>
    </source>
</evidence>
<dbReference type="CDD" id="cd00146">
    <property type="entry name" value="PKD"/>
    <property type="match status" value="1"/>
</dbReference>
<feature type="domain" description="CBM6" evidence="3">
    <location>
        <begin position="903"/>
        <end position="1027"/>
    </location>
</feature>
<dbReference type="Pfam" id="PF14200">
    <property type="entry name" value="RicinB_lectin_2"/>
    <property type="match status" value="2"/>
</dbReference>
<dbReference type="Pfam" id="PF06283">
    <property type="entry name" value="ThuA"/>
    <property type="match status" value="1"/>
</dbReference>
<dbReference type="InterPro" id="IPR000772">
    <property type="entry name" value="Ricin_B_lectin"/>
</dbReference>
<dbReference type="CDD" id="cd00161">
    <property type="entry name" value="beta-trefoil_Ricin-like"/>
    <property type="match status" value="1"/>
</dbReference>
<protein>
    <submittedName>
        <fullName evidence="4">ThuA domain-containing protein</fullName>
    </submittedName>
</protein>
<dbReference type="InterPro" id="IPR005084">
    <property type="entry name" value="CBM6"/>
</dbReference>
<dbReference type="InterPro" id="IPR022409">
    <property type="entry name" value="PKD/Chitinase_dom"/>
</dbReference>
<evidence type="ECO:0000259" key="3">
    <source>
        <dbReference type="PROSITE" id="PS51175"/>
    </source>
</evidence>
<dbReference type="PANTHER" id="PTHR40469">
    <property type="entry name" value="SECRETED GLYCOSYL HYDROLASE"/>
    <property type="match status" value="1"/>
</dbReference>
<dbReference type="InterPro" id="IPR012938">
    <property type="entry name" value="Glc/Sorbosone_DH"/>
</dbReference>
<dbReference type="InterPro" id="IPR011042">
    <property type="entry name" value="6-blade_b-propeller_TolB-like"/>
</dbReference>
<dbReference type="SMART" id="SM00089">
    <property type="entry name" value="PKD"/>
    <property type="match status" value="1"/>
</dbReference>
<evidence type="ECO:0000313" key="5">
    <source>
        <dbReference type="Proteomes" id="UP001595868"/>
    </source>
</evidence>
<dbReference type="Gene3D" id="2.80.10.50">
    <property type="match status" value="3"/>
</dbReference>
<dbReference type="InterPro" id="IPR013783">
    <property type="entry name" value="Ig-like_fold"/>
</dbReference>
<dbReference type="SUPFAM" id="SSF52317">
    <property type="entry name" value="Class I glutamine amidotransferase-like"/>
    <property type="match status" value="1"/>
</dbReference>
<sequence length="1186" mass="126085">MRRRSLLIATITGVLISLGLVHPASAAPAFRALLFTKTAGYRHDSIPAGISMFQQQAAANNFELVHTEDASVFTPANLATFDVLIMFQTSGMVWTTAAQRQAVEGYLASGKGIVAVHNATDMGIEGEYPWWDQTVNAGAHMPEHSPGVLPGTAIVADKQHPSTASLPDRWNRSEEWYNFDANPRGKVHVLVTADERTYNPGGKAMGPDHPISWCRNVSGGRVWATAMGHAIESYSETNFRNHVLGGVKWAAGNVPGECGGTVWSNFEKRTLDNSTRDPMALAVAPDKRVFYVQRGGQIKIFKPTTNTTVTAGTLSVYTGGEDGLTGLALDPNFATNGYLYLYHSPASSSTDVNRVSRFTVSGDTVNLSSEVKIIDIPAYRDRTFPEPGHTGGYIEFGPDGNLYIGTGDDTPPNLDANWQGYAPLDWRPGKANLDAARSAGNTNDLRGKLLRIRPSASGGYTIPAGNLYPEGTAQTRPEVYAMGFRNPFRFSIDKATGWVYLADYGPDRNPPTTNRGPEGLVELNVIKSPGNYGWPFCHGNNQPYAPYNPDTKVVGAKFNCNAPVNNSPNNTGLVNLKPIVMPNMWYGYPASPDFPELGSGGSAPMGGPVYRYDPANPSTTKFPPYYDGVHFFYEWSRNYIKEVHFDSTTAVTRTNSFLPGGGYRSPMDMEFGPDGSLYLLEWGSNFNGGNNDSGLYRIDYKQQPGGGTPIAKATGTPTSGKAPLTVQFSSAGTTDPDGGTLSYQWTFGDGGTSTEANPSHTYTTNGNFNAQLKVTDNTNKTGFANVQITVGNTTPVVTITAPPDGGMLTFGDKVPYSVSVTDPDGDPVDCAKVFVNPALGHDEHQHETTEYPGCSGTIPTSLLGGHPDGANLYYALNARYTDNGGPGGAAPLTGYARVILQPKHKQAEYFTAQSGVQVVDQAGAESTKRVGDISSNDWVSYNPMSLAGITTVSYRVASSAAGGTIELRADSPTGTLLATTSVPSTGGWNNYQSTPPVNVAALAGSHTLYMVFKNANNTFDLDSFTFGGEGVGLPGDPNPPADGVAGKTWTLTAQHSNKLMDVSGVSTADGAQVVQWASTGGNNQKWQAVDAGGGAVYLKAVHSGKCLDVTGGSTAQGTYLQQSTCNNGNQQKFTATATGTSGVYTVKSVLSGLCVDVNGASTADGARLLQWGCNGNGNQRWRFTAA</sequence>
<dbReference type="EMBL" id="JBHSBN010000006">
    <property type="protein sequence ID" value="MFC4106644.1"/>
    <property type="molecule type" value="Genomic_DNA"/>
</dbReference>
<accession>A0ABV8KKK5</accession>
<dbReference type="PROSITE" id="PS50231">
    <property type="entry name" value="RICIN_B_LECTIN"/>
    <property type="match status" value="1"/>
</dbReference>
<dbReference type="CDD" id="cd04084">
    <property type="entry name" value="CBM6_xylanase-like"/>
    <property type="match status" value="1"/>
</dbReference>
<evidence type="ECO:0000259" key="2">
    <source>
        <dbReference type="PROSITE" id="PS50093"/>
    </source>
</evidence>
<dbReference type="PROSITE" id="PS50093">
    <property type="entry name" value="PKD"/>
    <property type="match status" value="1"/>
</dbReference>
<dbReference type="Pfam" id="PF18911">
    <property type="entry name" value="PKD_4"/>
    <property type="match status" value="1"/>
</dbReference>
<dbReference type="InterPro" id="IPR035992">
    <property type="entry name" value="Ricin_B-like_lectins"/>
</dbReference>
<dbReference type="Gene3D" id="2.120.10.30">
    <property type="entry name" value="TolB, C-terminal domain"/>
    <property type="match status" value="1"/>
</dbReference>
<dbReference type="SUPFAM" id="SSF49785">
    <property type="entry name" value="Galactose-binding domain-like"/>
    <property type="match status" value="1"/>
</dbReference>
<dbReference type="Pfam" id="PF07995">
    <property type="entry name" value="GSDH"/>
    <property type="match status" value="1"/>
</dbReference>
<dbReference type="SUPFAM" id="SSF49299">
    <property type="entry name" value="PKD domain"/>
    <property type="match status" value="1"/>
</dbReference>
<name>A0ABV8KKK5_9ACTN</name>
<keyword evidence="5" id="KW-1185">Reference proteome</keyword>
<dbReference type="Gene3D" id="3.40.50.880">
    <property type="match status" value="1"/>
</dbReference>
<dbReference type="SUPFAM" id="SSF50370">
    <property type="entry name" value="Ricin B-like lectins"/>
    <property type="match status" value="1"/>
</dbReference>
<dbReference type="SMART" id="SM00606">
    <property type="entry name" value="CBD_IV"/>
    <property type="match status" value="1"/>
</dbReference>
<dbReference type="InterPro" id="IPR008979">
    <property type="entry name" value="Galactose-bd-like_sf"/>
</dbReference>
<dbReference type="InterPro" id="IPR011041">
    <property type="entry name" value="Quinoprot_gluc/sorb_DH_b-prop"/>
</dbReference>
<feature type="domain" description="PKD" evidence="2">
    <location>
        <begin position="709"/>
        <end position="790"/>
    </location>
</feature>
<dbReference type="Proteomes" id="UP001595868">
    <property type="component" value="Unassembled WGS sequence"/>
</dbReference>
<dbReference type="InterPro" id="IPR029010">
    <property type="entry name" value="ThuA-like"/>
</dbReference>
<dbReference type="SUPFAM" id="SSF50952">
    <property type="entry name" value="Soluble quinoprotein glucose dehydrogenase"/>
    <property type="match status" value="1"/>
</dbReference>
<dbReference type="PANTHER" id="PTHR40469:SF2">
    <property type="entry name" value="GALACTOSE-BINDING DOMAIN-LIKE SUPERFAMILY PROTEIN"/>
    <property type="match status" value="1"/>
</dbReference>
<proteinExistence type="predicted"/>
<dbReference type="Pfam" id="PF03422">
    <property type="entry name" value="CBM_6"/>
    <property type="match status" value="1"/>
</dbReference>
<dbReference type="InterPro" id="IPR029062">
    <property type="entry name" value="Class_I_gatase-like"/>
</dbReference>
<keyword evidence="1" id="KW-0732">Signal</keyword>
<dbReference type="InterPro" id="IPR006584">
    <property type="entry name" value="Cellulose-bd_IV"/>
</dbReference>
<dbReference type="InterPro" id="IPR000601">
    <property type="entry name" value="PKD_dom"/>
</dbReference>